<dbReference type="EMBL" id="UINC01017288">
    <property type="protein sequence ID" value="SVA71469.1"/>
    <property type="molecule type" value="Genomic_DNA"/>
</dbReference>
<accession>A0A381Y326</accession>
<gene>
    <name evidence="1" type="ORF">METZ01_LOCUS124323</name>
</gene>
<organism evidence="1">
    <name type="scientific">marine metagenome</name>
    <dbReference type="NCBI Taxonomy" id="408172"/>
    <lineage>
        <taxon>unclassified sequences</taxon>
        <taxon>metagenomes</taxon>
        <taxon>ecological metagenomes</taxon>
    </lineage>
</organism>
<feature type="non-terminal residue" evidence="1">
    <location>
        <position position="1"/>
    </location>
</feature>
<proteinExistence type="predicted"/>
<evidence type="ECO:0000313" key="1">
    <source>
        <dbReference type="EMBL" id="SVA71469.1"/>
    </source>
</evidence>
<protein>
    <recommendedName>
        <fullName evidence="2">Ig-like domain-containing protein</fullName>
    </recommendedName>
</protein>
<evidence type="ECO:0008006" key="2">
    <source>
        <dbReference type="Google" id="ProtNLM"/>
    </source>
</evidence>
<sequence length="419" mass="48208">VRGMIVGTFPMTLDVKEIFRDRKVVTLALSPKQGGLPIRDAVVYNFTPYGFPDEKVEIIHAEQVKKDLHITLPSKSLRDRILQIIGINQLGGMVSPYHWSSMKPKLSVIDIRPSLKIANTERGLFFQVEMDQYVPAQASMKLANDNTFMSYPLEQIGPNTFLTERLSHHVVNDMKYVDVELSNKGQIRETRFHYQLTATGPGEESNIISNDRNCSIQTQPNTFYQTNVTWIDQIKEFVPVKDGFHLSPVYQLQPYDLLLKNKFRIWIQYERDLAAHTNLGIYYYDQKAGEWVYTPTENNQRKQILSAELSQMAAVTVIQDLDSPQIKNMFPANSARYQIQDVNEIKIVVDDPISGIESEEASFDLLFNDTPIFFAYQPVKKEISYPFNQPLTAGQHKIEFKVRDRMGNESAETIYFVVY</sequence>
<dbReference type="AlphaFoldDB" id="A0A381Y326"/>
<reference evidence="1" key="1">
    <citation type="submission" date="2018-05" db="EMBL/GenBank/DDBJ databases">
        <authorList>
            <person name="Lanie J.A."/>
            <person name="Ng W.-L."/>
            <person name="Kazmierczak K.M."/>
            <person name="Andrzejewski T.M."/>
            <person name="Davidsen T.M."/>
            <person name="Wayne K.J."/>
            <person name="Tettelin H."/>
            <person name="Glass J.I."/>
            <person name="Rusch D."/>
            <person name="Podicherti R."/>
            <person name="Tsui H.-C.T."/>
            <person name="Winkler M.E."/>
        </authorList>
    </citation>
    <scope>NUCLEOTIDE SEQUENCE</scope>
</reference>
<name>A0A381Y326_9ZZZZ</name>